<name>A0ABD3V860_SINWO</name>
<dbReference type="PANTHER" id="PTHR24026:SF126">
    <property type="entry name" value="PROTOCADHERIN FAT 4"/>
    <property type="match status" value="1"/>
</dbReference>
<reference evidence="11 12" key="1">
    <citation type="submission" date="2024-11" db="EMBL/GenBank/DDBJ databases">
        <title>Chromosome-level genome assembly of the freshwater bivalve Anodonta woodiana.</title>
        <authorList>
            <person name="Chen X."/>
        </authorList>
    </citation>
    <scope>NUCLEOTIDE SEQUENCE [LARGE SCALE GENOMIC DNA]</scope>
    <source>
        <strain evidence="11">MN2024</strain>
        <tissue evidence="11">Gills</tissue>
    </source>
</reference>
<dbReference type="InterPro" id="IPR015919">
    <property type="entry name" value="Cadherin-like_sf"/>
</dbReference>
<evidence type="ECO:0000256" key="1">
    <source>
        <dbReference type="ARBA" id="ARBA00004370"/>
    </source>
</evidence>
<evidence type="ECO:0000313" key="12">
    <source>
        <dbReference type="Proteomes" id="UP001634394"/>
    </source>
</evidence>
<dbReference type="EMBL" id="JBJQND010000013">
    <property type="protein sequence ID" value="KAL3857792.1"/>
    <property type="molecule type" value="Genomic_DNA"/>
</dbReference>
<keyword evidence="5 8" id="KW-1133">Transmembrane helix</keyword>
<dbReference type="CDD" id="cd11304">
    <property type="entry name" value="Cadherin_repeat"/>
    <property type="match status" value="4"/>
</dbReference>
<accession>A0ABD3V860</accession>
<dbReference type="Proteomes" id="UP001634394">
    <property type="component" value="Unassembled WGS sequence"/>
</dbReference>
<dbReference type="SUPFAM" id="SSF49313">
    <property type="entry name" value="Cadherin-like"/>
    <property type="match status" value="6"/>
</dbReference>
<evidence type="ECO:0000256" key="3">
    <source>
        <dbReference type="ARBA" id="ARBA00022737"/>
    </source>
</evidence>
<feature type="signal peptide" evidence="9">
    <location>
        <begin position="1"/>
        <end position="26"/>
    </location>
</feature>
<dbReference type="GO" id="GO:0016020">
    <property type="term" value="C:membrane"/>
    <property type="evidence" value="ECO:0007669"/>
    <property type="project" value="UniProtKB-SubCell"/>
</dbReference>
<dbReference type="PANTHER" id="PTHR24026">
    <property type="entry name" value="FAT ATYPICAL CADHERIN-RELATED"/>
    <property type="match status" value="1"/>
</dbReference>
<evidence type="ECO:0000313" key="11">
    <source>
        <dbReference type="EMBL" id="KAL3857792.1"/>
    </source>
</evidence>
<dbReference type="Pfam" id="PF00028">
    <property type="entry name" value="Cadherin"/>
    <property type="match status" value="1"/>
</dbReference>
<comment type="caution">
    <text evidence="11">The sequence shown here is derived from an EMBL/GenBank/DDBJ whole genome shotgun (WGS) entry which is preliminary data.</text>
</comment>
<dbReference type="PRINTS" id="PR00205">
    <property type="entry name" value="CADHERIN"/>
</dbReference>
<keyword evidence="4 7" id="KW-0106">Calcium</keyword>
<feature type="domain" description="Cadherin" evidence="10">
    <location>
        <begin position="374"/>
        <end position="471"/>
    </location>
</feature>
<feature type="domain" description="Cadherin" evidence="10">
    <location>
        <begin position="578"/>
        <end position="682"/>
    </location>
</feature>
<sequence length="824" mass="87312">MPPEKYCDQGLVLTFMFIYTIGVCDAGVCGSSSSGIWDPSFADNNIDSNTGKGYLIDSTSYDFSCCGVIEKWEAFLNRTGTISYQVWRPISGSTYKLVGENLWTNGSDMVTYTTSGWGGGWGGGGGWSPANGNNMMSTGDLSVGVSLSWSSATVYSSRSYGIKANYISNSSPYFTNLPTLVTISKDQSVGNVLHTVSFTDSNPDDVLGLIVTLTTTSVYFSFDNNTNQVSVAGSLTNAVGTYALVFKVKDICPNTGTATLTITVTNQPPVINNLPSSAELSEDSTTETLLYTINATDANPTDTVTCSLATSGVPFLVRQKAGSSYFGIYVKSSANFSYDIRNTYALSISCSDGLATVSSTFTVYLLRNQPPVITNLASSVLVSSKETSGYIVFTVTSSDPEGDQLYYSMTCNPSACPFQILGSGVIQLTSDLKNITATGYDISVRVYDGRTYVGPKILTVIITGINSAPTITNLPLASNLSVAEGTALGTSVFAVSVSDLNIGDNHTFTMTSTPGSGMNYFSISSSTGVVYTSTNNIDYESIPSSSYNLLITVSDGTDQTTKILAIVITNVNEAPSFAQSLYSISTNEASRGTLLPDPGFVISDPDTGDSRTFSSNCGNATGYFTMSTSTGRLNFSTNYDVDQGLMPSSVLCNVTVTDAGGLTGTTSLLIKINDVNDNYPVFIPSTYSFYASYYAATATTIGIVTVSDADSGTYGTVTLALNQTSLGSEYFGITSKGEIYIQKSILATDGGGLVTTANVTIAISVSTTVLTTVTVTSYRTFIQDGRNVAWISLSGIIAVVIVIVFFWILCKINREGAPKFDCRR</sequence>
<keyword evidence="3" id="KW-0677">Repeat</keyword>
<keyword evidence="2 8" id="KW-0812">Transmembrane</keyword>
<feature type="domain" description="Cadherin" evidence="10">
    <location>
        <begin position="474"/>
        <end position="577"/>
    </location>
</feature>
<dbReference type="SMART" id="SM00112">
    <property type="entry name" value="CA"/>
    <property type="match status" value="3"/>
</dbReference>
<evidence type="ECO:0000256" key="8">
    <source>
        <dbReference type="SAM" id="Phobius"/>
    </source>
</evidence>
<dbReference type="InterPro" id="IPR020894">
    <property type="entry name" value="Cadherin_CS"/>
</dbReference>
<dbReference type="AlphaFoldDB" id="A0ABD3V860"/>
<protein>
    <recommendedName>
        <fullName evidence="10">Cadherin domain-containing protein</fullName>
    </recommendedName>
</protein>
<feature type="chain" id="PRO_5044839683" description="Cadherin domain-containing protein" evidence="9">
    <location>
        <begin position="27"/>
        <end position="824"/>
    </location>
</feature>
<evidence type="ECO:0000256" key="2">
    <source>
        <dbReference type="ARBA" id="ARBA00022692"/>
    </source>
</evidence>
<keyword evidence="9" id="KW-0732">Signal</keyword>
<evidence type="ECO:0000259" key="10">
    <source>
        <dbReference type="PROSITE" id="PS50268"/>
    </source>
</evidence>
<gene>
    <name evidence="11" type="ORF">ACJMK2_012427</name>
</gene>
<dbReference type="Gene3D" id="2.60.40.60">
    <property type="entry name" value="Cadherins"/>
    <property type="match status" value="6"/>
</dbReference>
<feature type="transmembrane region" description="Helical" evidence="8">
    <location>
        <begin position="788"/>
        <end position="810"/>
    </location>
</feature>
<dbReference type="PROSITE" id="PS50268">
    <property type="entry name" value="CADHERIN_2"/>
    <property type="match status" value="3"/>
</dbReference>
<evidence type="ECO:0000256" key="7">
    <source>
        <dbReference type="PROSITE-ProRule" id="PRU00043"/>
    </source>
</evidence>
<evidence type="ECO:0000256" key="9">
    <source>
        <dbReference type="SAM" id="SignalP"/>
    </source>
</evidence>
<evidence type="ECO:0000256" key="4">
    <source>
        <dbReference type="ARBA" id="ARBA00022837"/>
    </source>
</evidence>
<evidence type="ECO:0000256" key="6">
    <source>
        <dbReference type="ARBA" id="ARBA00023136"/>
    </source>
</evidence>
<comment type="subcellular location">
    <subcellularLocation>
        <location evidence="1">Membrane</location>
    </subcellularLocation>
</comment>
<dbReference type="GO" id="GO:0005509">
    <property type="term" value="F:calcium ion binding"/>
    <property type="evidence" value="ECO:0007669"/>
    <property type="project" value="UniProtKB-UniRule"/>
</dbReference>
<keyword evidence="6 8" id="KW-0472">Membrane</keyword>
<dbReference type="InterPro" id="IPR002126">
    <property type="entry name" value="Cadherin-like_dom"/>
</dbReference>
<proteinExistence type="predicted"/>
<evidence type="ECO:0000256" key="5">
    <source>
        <dbReference type="ARBA" id="ARBA00022989"/>
    </source>
</evidence>
<dbReference type="PROSITE" id="PS00232">
    <property type="entry name" value="CADHERIN_1"/>
    <property type="match status" value="1"/>
</dbReference>
<keyword evidence="12" id="KW-1185">Reference proteome</keyword>
<organism evidence="11 12">
    <name type="scientific">Sinanodonta woodiana</name>
    <name type="common">Chinese pond mussel</name>
    <name type="synonym">Anodonta woodiana</name>
    <dbReference type="NCBI Taxonomy" id="1069815"/>
    <lineage>
        <taxon>Eukaryota</taxon>
        <taxon>Metazoa</taxon>
        <taxon>Spiralia</taxon>
        <taxon>Lophotrochozoa</taxon>
        <taxon>Mollusca</taxon>
        <taxon>Bivalvia</taxon>
        <taxon>Autobranchia</taxon>
        <taxon>Heteroconchia</taxon>
        <taxon>Palaeoheterodonta</taxon>
        <taxon>Unionida</taxon>
        <taxon>Unionoidea</taxon>
        <taxon>Unionidae</taxon>
        <taxon>Unioninae</taxon>
        <taxon>Sinanodonta</taxon>
    </lineage>
</organism>